<keyword evidence="10" id="KW-1185">Reference proteome</keyword>
<dbReference type="AlphaFoldDB" id="A0A383TTZ5"/>
<evidence type="ECO:0000256" key="3">
    <source>
        <dbReference type="ARBA" id="ARBA00022598"/>
    </source>
</evidence>
<evidence type="ECO:0000256" key="1">
    <source>
        <dbReference type="ARBA" id="ARBA00004990"/>
    </source>
</evidence>
<protein>
    <recommendedName>
        <fullName evidence="8">Pantothenate synthetase</fullName>
        <shortName evidence="8">PS</shortName>
        <ecNumber evidence="8">6.3.2.1</ecNumber>
    </recommendedName>
    <alternativeName>
        <fullName evidence="8">Pantoate--beta-alanine ligase</fullName>
    </alternativeName>
    <alternativeName>
        <fullName evidence="8">Pantoate-activating enzyme</fullName>
    </alternativeName>
</protein>
<evidence type="ECO:0000256" key="4">
    <source>
        <dbReference type="ARBA" id="ARBA00022655"/>
    </source>
</evidence>
<feature type="binding site" evidence="8">
    <location>
        <position position="61"/>
    </location>
    <ligand>
        <name>beta-alanine</name>
        <dbReference type="ChEBI" id="CHEBI:57966"/>
    </ligand>
</feature>
<evidence type="ECO:0000256" key="2">
    <source>
        <dbReference type="ARBA" id="ARBA00009256"/>
    </source>
</evidence>
<dbReference type="GO" id="GO:0015940">
    <property type="term" value="P:pantothenate biosynthetic process"/>
    <property type="evidence" value="ECO:0007669"/>
    <property type="project" value="UniProtKB-UniRule"/>
</dbReference>
<feature type="binding site" evidence="8">
    <location>
        <begin position="185"/>
        <end position="188"/>
    </location>
    <ligand>
        <name>ATP</name>
        <dbReference type="ChEBI" id="CHEBI:30616"/>
    </ligand>
</feature>
<feature type="binding site" evidence="8">
    <location>
        <begin position="30"/>
        <end position="37"/>
    </location>
    <ligand>
        <name>ATP</name>
        <dbReference type="ChEBI" id="CHEBI:30616"/>
    </ligand>
</feature>
<keyword evidence="4 8" id="KW-0566">Pantothenate biosynthesis</keyword>
<reference evidence="9 10" key="1">
    <citation type="submission" date="2018-09" db="EMBL/GenBank/DDBJ databases">
        <authorList>
            <consortium name="Pathogen Informatics"/>
        </authorList>
    </citation>
    <scope>NUCLEOTIDE SEQUENCE [LARGE SCALE GENOMIC DNA]</scope>
    <source>
        <strain evidence="9 10">OH-22767</strain>
    </source>
</reference>
<dbReference type="Gene3D" id="3.30.1300.10">
    <property type="entry name" value="Pantoate-beta-alanine ligase, C-terminal domain"/>
    <property type="match status" value="1"/>
</dbReference>
<dbReference type="OrthoDB" id="9773087at2"/>
<dbReference type="Pfam" id="PF02569">
    <property type="entry name" value="Pantoate_ligase"/>
    <property type="match status" value="1"/>
</dbReference>
<evidence type="ECO:0000256" key="6">
    <source>
        <dbReference type="ARBA" id="ARBA00022840"/>
    </source>
</evidence>
<dbReference type="HAMAP" id="MF_00158">
    <property type="entry name" value="PanC"/>
    <property type="match status" value="1"/>
</dbReference>
<dbReference type="RefSeq" id="WP_119058736.1">
    <property type="nucleotide sequence ID" value="NZ_UNSC01000001.1"/>
</dbReference>
<evidence type="ECO:0000313" key="9">
    <source>
        <dbReference type="EMBL" id="SZD71035.1"/>
    </source>
</evidence>
<dbReference type="SUPFAM" id="SSF52374">
    <property type="entry name" value="Nucleotidylyl transferase"/>
    <property type="match status" value="1"/>
</dbReference>
<comment type="pathway">
    <text evidence="1 8">Cofactor biosynthesis; (R)-pantothenate biosynthesis; (R)-pantothenate from (R)-pantoate and beta-alanine: step 1/1.</text>
</comment>
<evidence type="ECO:0000256" key="8">
    <source>
        <dbReference type="HAMAP-Rule" id="MF_00158"/>
    </source>
</evidence>
<dbReference type="PANTHER" id="PTHR21299">
    <property type="entry name" value="CYTIDYLATE KINASE/PANTOATE-BETA-ALANINE LIGASE"/>
    <property type="match status" value="1"/>
</dbReference>
<dbReference type="NCBIfam" id="TIGR00018">
    <property type="entry name" value="panC"/>
    <property type="match status" value="1"/>
</dbReference>
<comment type="catalytic activity">
    <reaction evidence="7 8">
        <text>(R)-pantoate + beta-alanine + ATP = (R)-pantothenate + AMP + diphosphate + H(+)</text>
        <dbReference type="Rhea" id="RHEA:10912"/>
        <dbReference type="ChEBI" id="CHEBI:15378"/>
        <dbReference type="ChEBI" id="CHEBI:15980"/>
        <dbReference type="ChEBI" id="CHEBI:29032"/>
        <dbReference type="ChEBI" id="CHEBI:30616"/>
        <dbReference type="ChEBI" id="CHEBI:33019"/>
        <dbReference type="ChEBI" id="CHEBI:57966"/>
        <dbReference type="ChEBI" id="CHEBI:456215"/>
        <dbReference type="EC" id="6.3.2.1"/>
    </reaction>
</comment>
<keyword evidence="3 8" id="KW-0436">Ligase</keyword>
<evidence type="ECO:0000256" key="7">
    <source>
        <dbReference type="ARBA" id="ARBA00048258"/>
    </source>
</evidence>
<feature type="binding site" evidence="8">
    <location>
        <position position="61"/>
    </location>
    <ligand>
        <name>(R)-pantoate</name>
        <dbReference type="ChEBI" id="CHEBI:15980"/>
    </ligand>
</feature>
<dbReference type="CDD" id="cd00560">
    <property type="entry name" value="PanC"/>
    <property type="match status" value="1"/>
</dbReference>
<comment type="subunit">
    <text evidence="8">Homodimer.</text>
</comment>
<gene>
    <name evidence="8 9" type="primary">panC</name>
    <name evidence="9" type="ORF">SAMEA104719789_00126</name>
</gene>
<comment type="miscellaneous">
    <text evidence="8">The reaction proceeds by a bi uni uni bi ping pong mechanism.</text>
</comment>
<organism evidence="9 10">
    <name type="scientific">Candidatus Ornithobacterium hominis</name>
    <dbReference type="NCBI Taxonomy" id="2497989"/>
    <lineage>
        <taxon>Bacteria</taxon>
        <taxon>Pseudomonadati</taxon>
        <taxon>Bacteroidota</taxon>
        <taxon>Flavobacteriia</taxon>
        <taxon>Flavobacteriales</taxon>
        <taxon>Weeksellaceae</taxon>
        <taxon>Ornithobacterium</taxon>
    </lineage>
</organism>
<proteinExistence type="inferred from homology"/>
<keyword evidence="8" id="KW-0963">Cytoplasm</keyword>
<comment type="similarity">
    <text evidence="2 8">Belongs to the pantothenate synthetase family.</text>
</comment>
<dbReference type="GO" id="GO:0005829">
    <property type="term" value="C:cytosol"/>
    <property type="evidence" value="ECO:0007669"/>
    <property type="project" value="TreeGrafter"/>
</dbReference>
<dbReference type="Gene3D" id="3.40.50.620">
    <property type="entry name" value="HUPs"/>
    <property type="match status" value="1"/>
</dbReference>
<accession>A0A383TTZ5</accession>
<evidence type="ECO:0000313" key="10">
    <source>
        <dbReference type="Proteomes" id="UP000262142"/>
    </source>
</evidence>
<comment type="caution">
    <text evidence="8">Lacks conserved residue(s) required for the propagation of feature annotation.</text>
</comment>
<feature type="active site" description="Proton donor" evidence="8">
    <location>
        <position position="37"/>
    </location>
</feature>
<sequence length="280" mass="32265">MEIFFDFLSLKKYLEEIHYQGKSVGFTPTMGALHQGHLSLLQKSVAQNKISICSIFVNPTQFNNIEDLKTYPRNHEKDADLLQKNHCDILFLPSVEEVYPNGEKSEHFDFNGLEHEMEGRFRPGHFDGVGTILHKLFSAIQPHRAYFGEKDFQQLRIVQTLAQKFFKALEIVPVDIYREENGLAMSSRNAKLSAEQRREASIIYKTLARVQQIITKENFQKIDEIVNTAFEASSLKLEYFIIANEENLKPLENFDKSQPMRAFIAAYAGGVRLIDNMKLN</sequence>
<dbReference type="InterPro" id="IPR003721">
    <property type="entry name" value="Pantoate_ligase"/>
</dbReference>
<keyword evidence="5 8" id="KW-0547">Nucleotide-binding</keyword>
<dbReference type="EMBL" id="UNSC01000001">
    <property type="protein sequence ID" value="SZD71035.1"/>
    <property type="molecule type" value="Genomic_DNA"/>
</dbReference>
<name>A0A383TTZ5_9FLAO</name>
<keyword evidence="6 8" id="KW-0067">ATP-binding</keyword>
<dbReference type="GO" id="GO:0005524">
    <property type="term" value="F:ATP binding"/>
    <property type="evidence" value="ECO:0007669"/>
    <property type="project" value="UniProtKB-KW"/>
</dbReference>
<dbReference type="UniPathway" id="UPA00028">
    <property type="reaction ID" value="UER00005"/>
</dbReference>
<dbReference type="InterPro" id="IPR042176">
    <property type="entry name" value="Pantoate_ligase_C"/>
</dbReference>
<evidence type="ECO:0000256" key="5">
    <source>
        <dbReference type="ARBA" id="ARBA00022741"/>
    </source>
</evidence>
<dbReference type="InterPro" id="IPR014729">
    <property type="entry name" value="Rossmann-like_a/b/a_fold"/>
</dbReference>
<feature type="binding site" evidence="8">
    <location>
        <begin position="148"/>
        <end position="151"/>
    </location>
    <ligand>
        <name>ATP</name>
        <dbReference type="ChEBI" id="CHEBI:30616"/>
    </ligand>
</feature>
<dbReference type="PANTHER" id="PTHR21299:SF1">
    <property type="entry name" value="PANTOATE--BETA-ALANINE LIGASE"/>
    <property type="match status" value="1"/>
</dbReference>
<comment type="subcellular location">
    <subcellularLocation>
        <location evidence="8">Cytoplasm</location>
    </subcellularLocation>
</comment>
<feature type="binding site" evidence="8">
    <location>
        <position position="154"/>
    </location>
    <ligand>
        <name>(R)-pantoate</name>
        <dbReference type="ChEBI" id="CHEBI:15980"/>
    </ligand>
</feature>
<dbReference type="EC" id="6.3.2.1" evidence="8"/>
<dbReference type="GO" id="GO:0004592">
    <property type="term" value="F:pantoate-beta-alanine ligase activity"/>
    <property type="evidence" value="ECO:0007669"/>
    <property type="project" value="UniProtKB-UniRule"/>
</dbReference>
<dbReference type="Proteomes" id="UP000262142">
    <property type="component" value="Unassembled WGS sequence"/>
</dbReference>
<comment type="function">
    <text evidence="8">Catalyzes the condensation of pantoate with beta-alanine in an ATP-dependent reaction via a pantoyl-adenylate intermediate.</text>
</comment>